<dbReference type="CDD" id="cd06257">
    <property type="entry name" value="DnaJ"/>
    <property type="match status" value="1"/>
</dbReference>
<proteinExistence type="predicted"/>
<dbReference type="OrthoDB" id="1717591at2759"/>
<dbReference type="AlphaFoldDB" id="A0A0R3PBB6"/>
<dbReference type="FunFam" id="1.10.287.110:FF:000002">
    <property type="entry name" value="putative tyrosine-protein phosphatase auxilin isoform X2"/>
    <property type="match status" value="1"/>
</dbReference>
<name>A0A0R3PBB6_ANGCS</name>
<keyword evidence="2" id="KW-1185">Reference proteome</keyword>
<dbReference type="InterPro" id="IPR001623">
    <property type="entry name" value="DnaJ_domain"/>
</dbReference>
<protein>
    <submittedName>
        <fullName evidence="3">J domain-containing protein</fullName>
    </submittedName>
</protein>
<reference evidence="3" key="1">
    <citation type="submission" date="2017-02" db="UniProtKB">
        <authorList>
            <consortium name="WormBaseParasite"/>
        </authorList>
    </citation>
    <scope>IDENTIFICATION</scope>
</reference>
<dbReference type="PANTHER" id="PTHR23172">
    <property type="entry name" value="AUXILIN/CYCLIN G-ASSOCIATED KINASE-RELATED"/>
    <property type="match status" value="1"/>
</dbReference>
<dbReference type="GO" id="GO:0072318">
    <property type="term" value="P:clathrin coat disassembly"/>
    <property type="evidence" value="ECO:0007669"/>
    <property type="project" value="TreeGrafter"/>
</dbReference>
<dbReference type="OMA" id="MRREDQA"/>
<dbReference type="EMBL" id="UYYA01000123">
    <property type="protein sequence ID" value="VDM52553.1"/>
    <property type="molecule type" value="Genomic_DNA"/>
</dbReference>
<dbReference type="GO" id="GO:0030276">
    <property type="term" value="F:clathrin binding"/>
    <property type="evidence" value="ECO:0007669"/>
    <property type="project" value="TreeGrafter"/>
</dbReference>
<dbReference type="InterPro" id="IPR036869">
    <property type="entry name" value="J_dom_sf"/>
</dbReference>
<dbReference type="Proteomes" id="UP000267027">
    <property type="component" value="Unassembled WGS sequence"/>
</dbReference>
<evidence type="ECO:0000313" key="2">
    <source>
        <dbReference type="Proteomes" id="UP000267027"/>
    </source>
</evidence>
<organism evidence="3">
    <name type="scientific">Angiostrongylus costaricensis</name>
    <name type="common">Nematode worm</name>
    <dbReference type="NCBI Taxonomy" id="334426"/>
    <lineage>
        <taxon>Eukaryota</taxon>
        <taxon>Metazoa</taxon>
        <taxon>Ecdysozoa</taxon>
        <taxon>Nematoda</taxon>
        <taxon>Chromadorea</taxon>
        <taxon>Rhabditida</taxon>
        <taxon>Rhabditina</taxon>
        <taxon>Rhabditomorpha</taxon>
        <taxon>Strongyloidea</taxon>
        <taxon>Metastrongylidae</taxon>
        <taxon>Angiostrongylus</taxon>
    </lineage>
</organism>
<dbReference type="WBParaSite" id="ACOC_0000096701-mRNA-1">
    <property type="protein sequence ID" value="ACOC_0000096701-mRNA-1"/>
    <property type="gene ID" value="ACOC_0000096701"/>
</dbReference>
<accession>A0A0R3PBB6</accession>
<dbReference type="STRING" id="334426.A0A0R3PBB6"/>
<reference evidence="1 2" key="2">
    <citation type="submission" date="2018-11" db="EMBL/GenBank/DDBJ databases">
        <authorList>
            <consortium name="Pathogen Informatics"/>
        </authorList>
    </citation>
    <scope>NUCLEOTIDE SEQUENCE [LARGE SCALE GENOMIC DNA]</scope>
    <source>
        <strain evidence="1 2">Costa Rica</strain>
    </source>
</reference>
<gene>
    <name evidence="1" type="ORF">ACOC_LOCUS968</name>
</gene>
<dbReference type="Gene3D" id="1.10.287.110">
    <property type="entry name" value="DnaJ domain"/>
    <property type="match status" value="1"/>
</dbReference>
<dbReference type="PANTHER" id="PTHR23172:SF19">
    <property type="entry name" value="J DOMAIN-CONTAINING PROTEIN"/>
    <property type="match status" value="1"/>
</dbReference>
<evidence type="ECO:0000313" key="3">
    <source>
        <dbReference type="WBParaSite" id="ACOC_0000096701-mRNA-1"/>
    </source>
</evidence>
<sequence length="104" mass="11809">VVILPREIRFCFQINNWVGGKERNIRALLGSLNDVLWEGAELWNQPKMGDLLSASQVKRCYYKACLLVHPDKQVGTPHEKLARAIFTELNDAWNAFEQGGGQLL</sequence>
<dbReference type="GO" id="GO:0005737">
    <property type="term" value="C:cytoplasm"/>
    <property type="evidence" value="ECO:0007669"/>
    <property type="project" value="TreeGrafter"/>
</dbReference>
<evidence type="ECO:0000313" key="1">
    <source>
        <dbReference type="EMBL" id="VDM52553.1"/>
    </source>
</evidence>
<dbReference type="GO" id="GO:0031982">
    <property type="term" value="C:vesicle"/>
    <property type="evidence" value="ECO:0007669"/>
    <property type="project" value="TreeGrafter"/>
</dbReference>
<dbReference type="GO" id="GO:0072583">
    <property type="term" value="P:clathrin-dependent endocytosis"/>
    <property type="evidence" value="ECO:0007669"/>
    <property type="project" value="TreeGrafter"/>
</dbReference>
<dbReference type="SUPFAM" id="SSF46565">
    <property type="entry name" value="Chaperone J-domain"/>
    <property type="match status" value="1"/>
</dbReference>